<feature type="transmembrane region" description="Helical" evidence="10">
    <location>
        <begin position="960"/>
        <end position="982"/>
    </location>
</feature>
<evidence type="ECO:0000256" key="2">
    <source>
        <dbReference type="ARBA" id="ARBA00022606"/>
    </source>
</evidence>
<feature type="compositionally biased region" description="Basic and acidic residues" evidence="9">
    <location>
        <begin position="685"/>
        <end position="699"/>
    </location>
</feature>
<dbReference type="PROSITE" id="PS50088">
    <property type="entry name" value="ANK_REPEAT"/>
    <property type="match status" value="5"/>
</dbReference>
<dbReference type="GO" id="GO:0034220">
    <property type="term" value="P:monoatomic ion transmembrane transport"/>
    <property type="evidence" value="ECO:0007669"/>
    <property type="project" value="UniProtKB-KW"/>
</dbReference>
<keyword evidence="6" id="KW-0325">Glycoprotein</keyword>
<keyword evidence="10" id="KW-1133">Transmembrane helix</keyword>
<keyword evidence="7" id="KW-0407">Ion channel</keyword>
<feature type="repeat" description="ANK" evidence="8">
    <location>
        <begin position="209"/>
        <end position="238"/>
    </location>
</feature>
<dbReference type="EMBL" id="CAJNRF010015857">
    <property type="protein sequence ID" value="CAF2182073.1"/>
    <property type="molecule type" value="Genomic_DNA"/>
</dbReference>
<keyword evidence="1" id="KW-0813">Transport</keyword>
<dbReference type="Proteomes" id="UP000663856">
    <property type="component" value="Unassembled WGS sequence"/>
</dbReference>
<evidence type="ECO:0000256" key="3">
    <source>
        <dbReference type="ARBA" id="ARBA00022737"/>
    </source>
</evidence>
<feature type="repeat" description="ANK" evidence="8">
    <location>
        <begin position="587"/>
        <end position="619"/>
    </location>
</feature>
<feature type="transmembrane region" description="Helical" evidence="10">
    <location>
        <begin position="847"/>
        <end position="868"/>
    </location>
</feature>
<dbReference type="EMBL" id="CAJOBG010001541">
    <property type="protein sequence ID" value="CAF3938213.1"/>
    <property type="molecule type" value="Genomic_DNA"/>
</dbReference>
<accession>A0A819K188</accession>
<keyword evidence="13" id="KW-1185">Reference proteome</keyword>
<evidence type="ECO:0000256" key="9">
    <source>
        <dbReference type="SAM" id="MobiDB-lite"/>
    </source>
</evidence>
<dbReference type="Pfam" id="PF00023">
    <property type="entry name" value="Ank"/>
    <property type="match status" value="2"/>
</dbReference>
<keyword evidence="5" id="KW-0406">Ion transport</keyword>
<keyword evidence="10" id="KW-0472">Membrane</keyword>
<evidence type="ECO:0000313" key="13">
    <source>
        <dbReference type="Proteomes" id="UP000663866"/>
    </source>
</evidence>
<feature type="repeat" description="ANK" evidence="8">
    <location>
        <begin position="239"/>
        <end position="271"/>
    </location>
</feature>
<gene>
    <name evidence="12" type="ORF">OVN521_LOCUS11532</name>
    <name evidence="11" type="ORF">WKI299_LOCUS33510</name>
</gene>
<dbReference type="Proteomes" id="UP000663866">
    <property type="component" value="Unassembled WGS sequence"/>
</dbReference>
<dbReference type="SMART" id="SM00248">
    <property type="entry name" value="ANK"/>
    <property type="match status" value="15"/>
</dbReference>
<sequence>MTDENLDQPLLLSNPSVDKNDVNIIESHLLVATQSDELERRQSAISTTRDWNTSMLSQVCREGDIDRLREFKEFSLQTLSCGKHAAEVADRLDLETGLSPLHHAARHQQLDVCLMLLSSIDLRFGVNIKDANGRTPMHSAFRPSNILNTNSSKQEKPFDIETDFDKKILDVAVWQDEYKNKIFSNDHPLIYLFAIANGNVDARDKFLLTPLHYAVARNNLAGVKQLIKLHANIEASDRQDIHPLHLACKEGYLSIVEYLIECGAKIDATDADEWIPLHYACAKGHLDIIKLIKSKNEINFQKFVLMKTNANATCLHLAVQHGNTLSVQYILSEFHGDALQMLINDKIEPFGTPLHIAAKFCDPSMINLLYQFGADPLILNSQHRSSLHIASAVNRLPIVQKLLSLTQSSLLEIKDCHGQTALSVTTQLDIVNELITSGADISSIDNNHMNVLMIAASKGQKTIVDHLLLSISDQLLQVFDQVTKKDNRTIFLVAAQTGSIDMCSSLLTHPNVRWDTIDKQRMNAFHIAARNNHPKLIGFLCEKMTQSDKLTSMSSRNYSILRASSELVNISQTSSTLYLYIDAQNEDGKTPLHLAAEQGHTACVEILLKYDVDVLLPNYLGQLALHVAIQNGHSECVDLLIKASTRNMVDFESALSRRQSPLITACRNGFVDIVRLLLSQNIGLDHENNNNNNNDKKQEEEEEEEEENPLEVAIKYRQIEIIHVLLEHPNIENWLTPVRKTKQYYHQTPLRDMIRYIPQCAKHVFDKLILTTNEIDLNENTFERITYKYEYIDDYFINDVKLYTTNSNQLYRNHPFIIALDSEHHSLLEHPLARQLMLRKWKLYRPFFYATRILTFLLLLCLTFYVLTVSAPNIKSPRPISIPLIKNLIVPMRFIILILAGINLFKVILEMIFYRGLRVPFAQLFSMISFLTSIMAFIPYENTDQIIDWQWQLAALSTLLQWFNIAFMLRSVPFIGNFIVMFQSILLNFFSLTFVILPLLIAFTIATKMIFFNHSAFLTITTSMHKLSAMLIGEYDYETFFFSKPTFLAASLLFIPFIVIMTIVFMNLLLGLTIGDIHISMENARAKANAYRIRELIYIESTIPSIKWLRSNIIKCEFMDNDSILKKYENNENEESDYNETVVNQQLFVELGKLLDILNILCSQAKQVLEKEVNLGIIFKQLLSVRKAQDSTGSSASNLNTT</sequence>
<dbReference type="Pfam" id="PF13637">
    <property type="entry name" value="Ank_4"/>
    <property type="match status" value="1"/>
</dbReference>
<comment type="caution">
    <text evidence="12">The sequence shown here is derived from an EMBL/GenBank/DDBJ whole genome shotgun (WGS) entry which is preliminary data.</text>
</comment>
<keyword evidence="2" id="KW-0716">Sensory transduction</keyword>
<feature type="transmembrane region" description="Helical" evidence="10">
    <location>
        <begin position="989"/>
        <end position="1011"/>
    </location>
</feature>
<dbReference type="PANTHER" id="PTHR47143:SF1">
    <property type="entry name" value="ION_TRANS DOMAIN-CONTAINING PROTEIN"/>
    <property type="match status" value="1"/>
</dbReference>
<dbReference type="InterPro" id="IPR002110">
    <property type="entry name" value="Ankyrin_rpt"/>
</dbReference>
<dbReference type="Pfam" id="PF12796">
    <property type="entry name" value="Ank_2"/>
    <property type="match status" value="4"/>
</dbReference>
<evidence type="ECO:0000313" key="12">
    <source>
        <dbReference type="EMBL" id="CAF3938213.1"/>
    </source>
</evidence>
<name>A0A819K188_9BILA</name>
<keyword evidence="4 8" id="KW-0040">ANK repeat</keyword>
<keyword evidence="3" id="KW-0677">Repeat</keyword>
<proteinExistence type="predicted"/>
<dbReference type="AlphaFoldDB" id="A0A819K188"/>
<evidence type="ECO:0000256" key="5">
    <source>
        <dbReference type="ARBA" id="ARBA00023065"/>
    </source>
</evidence>
<dbReference type="InterPro" id="IPR036770">
    <property type="entry name" value="Ankyrin_rpt-contain_sf"/>
</dbReference>
<feature type="compositionally biased region" description="Acidic residues" evidence="9">
    <location>
        <begin position="700"/>
        <end position="709"/>
    </location>
</feature>
<feature type="region of interest" description="Disordered" evidence="9">
    <location>
        <begin position="685"/>
        <end position="709"/>
    </location>
</feature>
<evidence type="ECO:0000256" key="1">
    <source>
        <dbReference type="ARBA" id="ARBA00022448"/>
    </source>
</evidence>
<evidence type="ECO:0008006" key="14">
    <source>
        <dbReference type="Google" id="ProtNLM"/>
    </source>
</evidence>
<evidence type="ECO:0000256" key="8">
    <source>
        <dbReference type="PROSITE-ProRule" id="PRU00023"/>
    </source>
</evidence>
<evidence type="ECO:0000256" key="7">
    <source>
        <dbReference type="ARBA" id="ARBA00023303"/>
    </source>
</evidence>
<feature type="repeat" description="ANK" evidence="8">
    <location>
        <begin position="657"/>
        <end position="689"/>
    </location>
</feature>
<feature type="transmembrane region" description="Helical" evidence="10">
    <location>
        <begin position="888"/>
        <end position="909"/>
    </location>
</feature>
<evidence type="ECO:0000256" key="10">
    <source>
        <dbReference type="SAM" id="Phobius"/>
    </source>
</evidence>
<evidence type="ECO:0000256" key="6">
    <source>
        <dbReference type="ARBA" id="ARBA00023180"/>
    </source>
</evidence>
<dbReference type="InterPro" id="IPR052076">
    <property type="entry name" value="TRP_cation_channel"/>
</dbReference>
<dbReference type="Gene3D" id="1.25.40.20">
    <property type="entry name" value="Ankyrin repeat-containing domain"/>
    <property type="match status" value="5"/>
</dbReference>
<evidence type="ECO:0000313" key="11">
    <source>
        <dbReference type="EMBL" id="CAF2182073.1"/>
    </source>
</evidence>
<keyword evidence="10" id="KW-0812">Transmembrane</keyword>
<dbReference type="PROSITE" id="PS50297">
    <property type="entry name" value="ANK_REP_REGION"/>
    <property type="match status" value="3"/>
</dbReference>
<dbReference type="GO" id="GO:1902495">
    <property type="term" value="C:transmembrane transporter complex"/>
    <property type="evidence" value="ECO:0007669"/>
    <property type="project" value="TreeGrafter"/>
</dbReference>
<dbReference type="SUPFAM" id="SSF48403">
    <property type="entry name" value="Ankyrin repeat"/>
    <property type="match status" value="3"/>
</dbReference>
<dbReference type="GO" id="GO:0022857">
    <property type="term" value="F:transmembrane transporter activity"/>
    <property type="evidence" value="ECO:0007669"/>
    <property type="project" value="TreeGrafter"/>
</dbReference>
<feature type="transmembrane region" description="Helical" evidence="10">
    <location>
        <begin position="1047"/>
        <end position="1072"/>
    </location>
</feature>
<reference evidence="12" key="1">
    <citation type="submission" date="2021-02" db="EMBL/GenBank/DDBJ databases">
        <authorList>
            <person name="Nowell W R."/>
        </authorList>
    </citation>
    <scope>NUCLEOTIDE SEQUENCE</scope>
</reference>
<evidence type="ECO:0000256" key="4">
    <source>
        <dbReference type="ARBA" id="ARBA00023043"/>
    </source>
</evidence>
<organism evidence="12 13">
    <name type="scientific">Rotaria magnacalcarata</name>
    <dbReference type="NCBI Taxonomy" id="392030"/>
    <lineage>
        <taxon>Eukaryota</taxon>
        <taxon>Metazoa</taxon>
        <taxon>Spiralia</taxon>
        <taxon>Gnathifera</taxon>
        <taxon>Rotifera</taxon>
        <taxon>Eurotatoria</taxon>
        <taxon>Bdelloidea</taxon>
        <taxon>Philodinida</taxon>
        <taxon>Philodinidae</taxon>
        <taxon>Rotaria</taxon>
    </lineage>
</organism>
<feature type="transmembrane region" description="Helical" evidence="10">
    <location>
        <begin position="921"/>
        <end position="940"/>
    </location>
</feature>
<protein>
    <recommendedName>
        <fullName evidence="14">Transient receptor potential cation channel subfamily A member 1</fullName>
    </recommendedName>
</protein>
<dbReference type="PANTHER" id="PTHR47143">
    <property type="entry name" value="TRANSIENT RECEPTOR POTENTIAL CATION CHANNEL PROTEIN PAINLESS"/>
    <property type="match status" value="1"/>
</dbReference>
<feature type="repeat" description="ANK" evidence="8">
    <location>
        <begin position="352"/>
        <end position="381"/>
    </location>
</feature>